<sequence>MRVTTKLTTLLLVAGLFPFVVMTYVNYTSSVKDITQDAVNNLTASIKYRTKVINRYSQNLKKSVEVDSIDPLLSFRLTDPNNFSKNLENKKLLQNFLAHQVKVHSLANTFLISLSGDIIESVIPNIDFLTNLNDESFIDSELAKSFHKALKEGKSYISDFSYHNTSKKPSVFIVSPVFSGSKIVGVLGFEMHLDELYSILGDYDGLGETGEIIIASKVADRALFLNPLRNDSSAQFKRYVKIGSDDGFPIQEAVNSRSGSGVYNDYNHHEVIASWGYIPELRIGMVFKVDTKEAYEEILILRNSTILLGFIALFIFIYVVWFIKKMIFKLESKREQYEFGIMGTNDGLWDWNIKDNKIYFSPRWKEIIGYKDDELINEFSSWEEKVHPDDIKQVFKDVEASHAKEGVPYNNIHRLKHKDGHWVYILNRGKTIFDENGKAVRMVGFHTDITETKTKQRELQKAKNLLSNIINSSDNLIFVKDENFKYIECNNAFERFVGKTREELLGKSDYELFDKEVADFFRAKDKKMIASNKTQYNHEWVTYPDGRKVYLLAVKTILHNEKGESVGLVGNSVDVTKEHETQREIYKLKSTIEKSPISIILTDKEGNIQYVNPNYCKITGYSISELIGKNLRIFKSGYTSDEEYADMWNQINNGKIWSGDFKNIAKDGSIFWDNSTIMPSFSEADLVDGFIAIKLETTEKKYMQETLKNQEEIMIAQSRHAAMGEMISMIAHQWRQPISVIAMGANNILADIELDLLDVDNLAIGAKGIVKQTKELSQTIDDFRDFFRPGKTLENILAEDIFKDAFGVIGKSLENSNIEVISEVHNATKINIHSRELMQVLINILNNAKEALVTSDVKEKKIFIFIYDKKDSVYIKICDNAGGIKGDIIKKIFDPYFSTKEKNVGTGLGLYMSKTIIEKHLGGTIEAHNKSDIKGHIIGACFIIKLPYSNK</sequence>
<dbReference type="PROSITE" id="PS50113">
    <property type="entry name" value="PAC"/>
    <property type="match status" value="3"/>
</dbReference>
<dbReference type="InterPro" id="IPR003661">
    <property type="entry name" value="HisK_dim/P_dom"/>
</dbReference>
<keyword evidence="4" id="KW-0808">Transferase</keyword>
<feature type="domain" description="PAS" evidence="8">
    <location>
        <begin position="462"/>
        <end position="532"/>
    </location>
</feature>
<feature type="domain" description="PAC" evidence="9">
    <location>
        <begin position="409"/>
        <end position="461"/>
    </location>
</feature>
<dbReference type="SUPFAM" id="SSF47384">
    <property type="entry name" value="Homodimeric domain of signal transducing histidine kinase"/>
    <property type="match status" value="1"/>
</dbReference>
<dbReference type="SMART" id="SM00091">
    <property type="entry name" value="PAS"/>
    <property type="match status" value="3"/>
</dbReference>
<dbReference type="InterPro" id="IPR052162">
    <property type="entry name" value="Sensor_kinase/Photoreceptor"/>
</dbReference>
<dbReference type="InterPro" id="IPR000014">
    <property type="entry name" value="PAS"/>
</dbReference>
<dbReference type="Pfam" id="PF00989">
    <property type="entry name" value="PAS"/>
    <property type="match status" value="1"/>
</dbReference>
<feature type="domain" description="Histidine kinase" evidence="7">
    <location>
        <begin position="729"/>
        <end position="950"/>
    </location>
</feature>
<keyword evidence="6" id="KW-1133">Transmembrane helix</keyword>
<keyword evidence="6" id="KW-0812">Transmembrane</keyword>
<organism evidence="10 11">
    <name type="scientific">Candidatus Sulfurimonas marisnigri</name>
    <dbReference type="NCBI Taxonomy" id="2740405"/>
    <lineage>
        <taxon>Bacteria</taxon>
        <taxon>Pseudomonadati</taxon>
        <taxon>Campylobacterota</taxon>
        <taxon>Epsilonproteobacteria</taxon>
        <taxon>Campylobacterales</taxon>
        <taxon>Sulfurimonadaceae</taxon>
        <taxon>Sulfurimonas</taxon>
    </lineage>
</organism>
<dbReference type="EMBL" id="CP054493">
    <property type="protein sequence ID" value="QOY54979.1"/>
    <property type="molecule type" value="Genomic_DNA"/>
</dbReference>
<evidence type="ECO:0000259" key="9">
    <source>
        <dbReference type="PROSITE" id="PS50113"/>
    </source>
</evidence>
<evidence type="ECO:0000313" key="10">
    <source>
        <dbReference type="EMBL" id="QOY54979.1"/>
    </source>
</evidence>
<feature type="domain" description="PAS" evidence="8">
    <location>
        <begin position="333"/>
        <end position="405"/>
    </location>
</feature>
<dbReference type="GO" id="GO:0006355">
    <property type="term" value="P:regulation of DNA-templated transcription"/>
    <property type="evidence" value="ECO:0007669"/>
    <property type="project" value="InterPro"/>
</dbReference>
<dbReference type="CDD" id="cd00082">
    <property type="entry name" value="HisKA"/>
    <property type="match status" value="1"/>
</dbReference>
<evidence type="ECO:0000313" key="11">
    <source>
        <dbReference type="Proteomes" id="UP000593836"/>
    </source>
</evidence>
<protein>
    <recommendedName>
        <fullName evidence="2">histidine kinase</fullName>
        <ecNumber evidence="2">2.7.13.3</ecNumber>
    </recommendedName>
</protein>
<dbReference type="InterPro" id="IPR036890">
    <property type="entry name" value="HATPase_C_sf"/>
</dbReference>
<keyword evidence="6" id="KW-0472">Membrane</keyword>
<dbReference type="PROSITE" id="PS50112">
    <property type="entry name" value="PAS"/>
    <property type="match status" value="3"/>
</dbReference>
<keyword evidence="5" id="KW-0418">Kinase</keyword>
<dbReference type="SMART" id="SM00387">
    <property type="entry name" value="HATPase_c"/>
    <property type="match status" value="1"/>
</dbReference>
<dbReference type="Gene3D" id="3.30.450.20">
    <property type="entry name" value="PAS domain"/>
    <property type="match status" value="4"/>
</dbReference>
<dbReference type="PROSITE" id="PS50109">
    <property type="entry name" value="HIS_KIN"/>
    <property type="match status" value="1"/>
</dbReference>
<dbReference type="PRINTS" id="PR00344">
    <property type="entry name" value="BCTRLSENSOR"/>
</dbReference>
<dbReference type="GO" id="GO:0000155">
    <property type="term" value="F:phosphorelay sensor kinase activity"/>
    <property type="evidence" value="ECO:0007669"/>
    <property type="project" value="InterPro"/>
</dbReference>
<reference evidence="10 11" key="1">
    <citation type="submission" date="2020-05" db="EMBL/GenBank/DDBJ databases">
        <title>Sulfurimonas marisnigri, sp. nov., and Sulfurimonas baltica, sp. nov., manganese oxide reducing chemolithoautotrophs of the class Epsilonproteobacteria isolated from the pelagic redoxclines of the Black and Baltic Seas and emended description of the genus Sulfurimonas.</title>
        <authorList>
            <person name="Henkel J.V."/>
            <person name="Laudan C."/>
            <person name="Werner J."/>
            <person name="Neu T."/>
            <person name="Plewe S."/>
            <person name="Sproer C."/>
            <person name="Bunk B."/>
            <person name="Schulz-Vogt H.N."/>
        </authorList>
    </citation>
    <scope>NUCLEOTIDE SEQUENCE [LARGE SCALE GENOMIC DNA]</scope>
    <source>
        <strain evidence="10 11">SoZ1</strain>
    </source>
</reference>
<dbReference type="Pfam" id="PF08448">
    <property type="entry name" value="PAS_4"/>
    <property type="match status" value="1"/>
</dbReference>
<feature type="domain" description="PAC" evidence="9">
    <location>
        <begin position="534"/>
        <end position="587"/>
    </location>
</feature>
<dbReference type="PANTHER" id="PTHR43304:SF1">
    <property type="entry name" value="PAC DOMAIN-CONTAINING PROTEIN"/>
    <property type="match status" value="1"/>
</dbReference>
<evidence type="ECO:0000256" key="2">
    <source>
        <dbReference type="ARBA" id="ARBA00012438"/>
    </source>
</evidence>
<proteinExistence type="predicted"/>
<dbReference type="RefSeq" id="WP_194367021.1">
    <property type="nucleotide sequence ID" value="NZ_CP054493.1"/>
</dbReference>
<dbReference type="InterPro" id="IPR013655">
    <property type="entry name" value="PAS_fold_3"/>
</dbReference>
<dbReference type="SUPFAM" id="SSF55785">
    <property type="entry name" value="PYP-like sensor domain (PAS domain)"/>
    <property type="match status" value="3"/>
</dbReference>
<dbReference type="NCBIfam" id="TIGR00229">
    <property type="entry name" value="sensory_box"/>
    <property type="match status" value="3"/>
</dbReference>
<feature type="transmembrane region" description="Helical" evidence="6">
    <location>
        <begin position="306"/>
        <end position="323"/>
    </location>
</feature>
<evidence type="ECO:0000256" key="1">
    <source>
        <dbReference type="ARBA" id="ARBA00000085"/>
    </source>
</evidence>
<evidence type="ECO:0000259" key="7">
    <source>
        <dbReference type="PROSITE" id="PS50109"/>
    </source>
</evidence>
<comment type="catalytic activity">
    <reaction evidence="1">
        <text>ATP + protein L-histidine = ADP + protein N-phospho-L-histidine.</text>
        <dbReference type="EC" id="2.7.13.3"/>
    </reaction>
</comment>
<evidence type="ECO:0000259" key="8">
    <source>
        <dbReference type="PROSITE" id="PS50112"/>
    </source>
</evidence>
<dbReference type="Pfam" id="PF08447">
    <property type="entry name" value="PAS_3"/>
    <property type="match status" value="1"/>
</dbReference>
<feature type="domain" description="PAC" evidence="9">
    <location>
        <begin position="657"/>
        <end position="709"/>
    </location>
</feature>
<evidence type="ECO:0000256" key="6">
    <source>
        <dbReference type="SAM" id="Phobius"/>
    </source>
</evidence>
<dbReference type="Pfam" id="PF02518">
    <property type="entry name" value="HATPase_c"/>
    <property type="match status" value="1"/>
</dbReference>
<dbReference type="InterPro" id="IPR035965">
    <property type="entry name" value="PAS-like_dom_sf"/>
</dbReference>
<gene>
    <name evidence="10" type="ORF">HUE87_01665</name>
</gene>
<accession>A0A7S7M2E9</accession>
<keyword evidence="3" id="KW-0597">Phosphoprotein</keyword>
<evidence type="ECO:0000256" key="4">
    <source>
        <dbReference type="ARBA" id="ARBA00022679"/>
    </source>
</evidence>
<dbReference type="InterPro" id="IPR013767">
    <property type="entry name" value="PAS_fold"/>
</dbReference>
<dbReference type="CDD" id="cd00130">
    <property type="entry name" value="PAS"/>
    <property type="match status" value="3"/>
</dbReference>
<dbReference type="InterPro" id="IPR001610">
    <property type="entry name" value="PAC"/>
</dbReference>
<keyword evidence="11" id="KW-1185">Reference proteome</keyword>
<feature type="domain" description="PAS" evidence="8">
    <location>
        <begin position="584"/>
        <end position="631"/>
    </location>
</feature>
<dbReference type="Gene3D" id="1.10.287.130">
    <property type="match status" value="1"/>
</dbReference>
<dbReference type="SMART" id="SM00086">
    <property type="entry name" value="PAC"/>
    <property type="match status" value="3"/>
</dbReference>
<evidence type="ECO:0000256" key="5">
    <source>
        <dbReference type="ARBA" id="ARBA00022777"/>
    </source>
</evidence>
<evidence type="ECO:0000256" key="3">
    <source>
        <dbReference type="ARBA" id="ARBA00022553"/>
    </source>
</evidence>
<dbReference type="InterPro" id="IPR004358">
    <property type="entry name" value="Sig_transdc_His_kin-like_C"/>
</dbReference>
<dbReference type="SUPFAM" id="SSF55874">
    <property type="entry name" value="ATPase domain of HSP90 chaperone/DNA topoisomerase II/histidine kinase"/>
    <property type="match status" value="1"/>
</dbReference>
<dbReference type="InterPro" id="IPR000700">
    <property type="entry name" value="PAS-assoc_C"/>
</dbReference>
<dbReference type="KEGG" id="smas:HUE87_01665"/>
<dbReference type="Gene3D" id="3.30.565.10">
    <property type="entry name" value="Histidine kinase-like ATPase, C-terminal domain"/>
    <property type="match status" value="1"/>
</dbReference>
<name>A0A7S7M2E9_9BACT</name>
<dbReference type="CDD" id="cd18773">
    <property type="entry name" value="PDC1_HK_sensor"/>
    <property type="match status" value="1"/>
</dbReference>
<dbReference type="InterPro" id="IPR036097">
    <property type="entry name" value="HisK_dim/P_sf"/>
</dbReference>
<dbReference type="EC" id="2.7.13.3" evidence="2"/>
<dbReference type="Proteomes" id="UP000593836">
    <property type="component" value="Chromosome"/>
</dbReference>
<dbReference type="AlphaFoldDB" id="A0A7S7M2E9"/>
<dbReference type="PANTHER" id="PTHR43304">
    <property type="entry name" value="PHYTOCHROME-LIKE PROTEIN CPH1"/>
    <property type="match status" value="1"/>
</dbReference>
<dbReference type="InterPro" id="IPR005467">
    <property type="entry name" value="His_kinase_dom"/>
</dbReference>
<dbReference type="InterPro" id="IPR013656">
    <property type="entry name" value="PAS_4"/>
</dbReference>
<dbReference type="InterPro" id="IPR003594">
    <property type="entry name" value="HATPase_dom"/>
</dbReference>